<dbReference type="InterPro" id="IPR035901">
    <property type="entry name" value="GIY-YIG_endonuc_sf"/>
</dbReference>
<organism evidence="4 5">
    <name type="scientific">Obesumbacterium proteus ATCC 12841</name>
    <dbReference type="NCBI Taxonomy" id="1354268"/>
    <lineage>
        <taxon>Bacteria</taxon>
        <taxon>Pseudomonadati</taxon>
        <taxon>Pseudomonadota</taxon>
        <taxon>Gammaproteobacteria</taxon>
        <taxon>Enterobacterales</taxon>
        <taxon>Hafniaceae</taxon>
        <taxon>Obesumbacterium</taxon>
    </lineage>
</organism>
<name>A0AA91EEQ2_9GAMM</name>
<dbReference type="InterPro" id="IPR022992">
    <property type="entry name" value="UPF0213_GIY-YIG_endonuc"/>
</dbReference>
<keyword evidence="4" id="KW-0540">Nuclease</keyword>
<dbReference type="HAMAP" id="MF_01029">
    <property type="entry name" value="UPF0213"/>
    <property type="match status" value="1"/>
</dbReference>
<accession>A0AA91EEQ2</accession>
<dbReference type="GO" id="GO:0004519">
    <property type="term" value="F:endonuclease activity"/>
    <property type="evidence" value="ECO:0007669"/>
    <property type="project" value="UniProtKB-KW"/>
</dbReference>
<evidence type="ECO:0000256" key="1">
    <source>
        <dbReference type="ARBA" id="ARBA00007435"/>
    </source>
</evidence>
<proteinExistence type="inferred from homology"/>
<dbReference type="AlphaFoldDB" id="A0AA91EEQ2"/>
<feature type="domain" description="GIY-YIG" evidence="3">
    <location>
        <begin position="8"/>
        <end position="83"/>
    </location>
</feature>
<keyword evidence="4" id="KW-0378">Hydrolase</keyword>
<keyword evidence="4" id="KW-0255">Endonuclease</keyword>
<evidence type="ECO:0000313" key="5">
    <source>
        <dbReference type="Proteomes" id="UP000078431"/>
    </source>
</evidence>
<keyword evidence="5" id="KW-1185">Reference proteome</keyword>
<dbReference type="InterPro" id="IPR050190">
    <property type="entry name" value="UPF0213_domain"/>
</dbReference>
<sequence length="99" mass="11269">MTTAPHETRWYLYLIRTASGALYTGITTDVERRYQQHQNGTGAKALRGKGPLQLAFSCFVGERGQALRLEYRIKQLNKAQKEKLVAESPQLLEKWFGIA</sequence>
<evidence type="ECO:0000313" key="4">
    <source>
        <dbReference type="EMBL" id="OAT59430.1"/>
    </source>
</evidence>
<evidence type="ECO:0000256" key="2">
    <source>
        <dbReference type="HAMAP-Rule" id="MF_01029"/>
    </source>
</evidence>
<comment type="caution">
    <text evidence="4">The sequence shown here is derived from an EMBL/GenBank/DDBJ whole genome shotgun (WGS) entry which is preliminary data.</text>
</comment>
<dbReference type="PROSITE" id="PS50164">
    <property type="entry name" value="GIY_YIG"/>
    <property type="match status" value="1"/>
</dbReference>
<dbReference type="PANTHER" id="PTHR34477">
    <property type="entry name" value="UPF0213 PROTEIN YHBQ"/>
    <property type="match status" value="1"/>
</dbReference>
<gene>
    <name evidence="4" type="ORF">M993_01983</name>
</gene>
<dbReference type="PANTHER" id="PTHR34477:SF1">
    <property type="entry name" value="UPF0213 PROTEIN YHBQ"/>
    <property type="match status" value="1"/>
</dbReference>
<reference evidence="4 5" key="1">
    <citation type="submission" date="2016-04" db="EMBL/GenBank/DDBJ databases">
        <title>ATOL: Assembling a taxonomically balanced genome-scale reconstruction of the evolutionary history of the Enterobacteriaceae.</title>
        <authorList>
            <person name="Plunkett G.III."/>
            <person name="Neeno-Eckwall E.C."/>
            <person name="Glasner J.D."/>
            <person name="Perna N.T."/>
        </authorList>
    </citation>
    <scope>NUCLEOTIDE SEQUENCE [LARGE SCALE GENOMIC DNA]</scope>
    <source>
        <strain evidence="4 5">ATCC 12841</strain>
    </source>
</reference>
<dbReference type="CDD" id="cd10456">
    <property type="entry name" value="GIY-YIG_UPF0213"/>
    <property type="match status" value="1"/>
</dbReference>
<dbReference type="EMBL" id="LXEX01000028">
    <property type="protein sequence ID" value="OAT59430.1"/>
    <property type="molecule type" value="Genomic_DNA"/>
</dbReference>
<dbReference type="Gene3D" id="3.40.1440.10">
    <property type="entry name" value="GIY-YIG endonuclease"/>
    <property type="match status" value="1"/>
</dbReference>
<evidence type="ECO:0000259" key="3">
    <source>
        <dbReference type="PROSITE" id="PS50164"/>
    </source>
</evidence>
<dbReference type="InterPro" id="IPR000305">
    <property type="entry name" value="GIY-YIG_endonuc"/>
</dbReference>
<dbReference type="RefSeq" id="WP_061555223.1">
    <property type="nucleotide sequence ID" value="NZ_LXEX01000028.1"/>
</dbReference>
<dbReference type="Pfam" id="PF01541">
    <property type="entry name" value="GIY-YIG"/>
    <property type="match status" value="1"/>
</dbReference>
<dbReference type="SUPFAM" id="SSF82771">
    <property type="entry name" value="GIY-YIG endonuclease"/>
    <property type="match status" value="1"/>
</dbReference>
<dbReference type="Proteomes" id="UP000078431">
    <property type="component" value="Unassembled WGS sequence"/>
</dbReference>
<comment type="similarity">
    <text evidence="1 2">Belongs to the UPF0213 family.</text>
</comment>
<protein>
    <recommendedName>
        <fullName evidence="2">UPF0213 protein M993_01983</fullName>
    </recommendedName>
</protein>